<reference evidence="2 3" key="1">
    <citation type="submission" date="2020-04" db="EMBL/GenBank/DDBJ databases">
        <title>Usitatibacter rugosus gen. nov., sp. nov. and Usitatibacter palustris sp. nov., novel members of Usitatibacteraceae fam. nov. within the order Nitrosomonadales isolated from soil.</title>
        <authorList>
            <person name="Huber K.J."/>
            <person name="Neumann-Schaal M."/>
            <person name="Geppert A."/>
            <person name="Luckner M."/>
            <person name="Wanner G."/>
            <person name="Overmann J."/>
        </authorList>
    </citation>
    <scope>NUCLEOTIDE SEQUENCE [LARGE SCALE GENOMIC DNA]</scope>
    <source>
        <strain evidence="2 3">0125_3</strain>
    </source>
</reference>
<keyword evidence="1" id="KW-0732">Signal</keyword>
<accession>A0A6M4H3A2</accession>
<evidence type="ECO:0000256" key="1">
    <source>
        <dbReference type="SAM" id="SignalP"/>
    </source>
</evidence>
<dbReference type="Proteomes" id="UP000501534">
    <property type="component" value="Chromosome"/>
</dbReference>
<protein>
    <recommendedName>
        <fullName evidence="4">HEAT repeat protein</fullName>
    </recommendedName>
</protein>
<name>A0A6M4H3A2_9PROT</name>
<dbReference type="EMBL" id="CP053069">
    <property type="protein sequence ID" value="QJR13173.1"/>
    <property type="molecule type" value="Genomic_DNA"/>
</dbReference>
<evidence type="ECO:0000313" key="2">
    <source>
        <dbReference type="EMBL" id="QJR13173.1"/>
    </source>
</evidence>
<feature type="signal peptide" evidence="1">
    <location>
        <begin position="1"/>
        <end position="24"/>
    </location>
</feature>
<proteinExistence type="predicted"/>
<dbReference type="AlphaFoldDB" id="A0A6M4H3A2"/>
<dbReference type="KEGG" id="uru:DSM104443_04268"/>
<sequence length="518" mass="56345">MPFSSRFVLLLLPCSLLAGLGAHAEPKTICTITVNSPDEWQEFRSRLPKGEYNFVELIEKGRPDWLRSSCQRGVQCDVLVVSGHFNAGETFYSDSVSKDDHLRVDELERASCSNSCPGLFAKLKEVYLFGCESLNPDASKYSSSYGESGRDRMRRVFAGVPSIYGFSGAAPVGPVAAKLIGGYFKAGGAPIGSGHANSRFLSAFSNSSMTRTSGVSEAESGYRKQVCPYYDERLTPARKLEMVHSTMKRDMGETRRFFERIEALVDSLTLEERQDPAFVKALASLASDTAVRERYIAMERAEAVAGRRARMVVLAKEIGWLPEPAFRSEIATLVSDLLARPAMGFAEVDLICSLNDDGELDGLVNAPPSMGVMQSAAVACLGDAKARARTLQALASDDEREVQGVQTYLRYRPIADAGELRDVTRVVARMPAGAAKVRALDALGRLNITDGDTLRELVQSFAASTSASVQRAIAEIFIRSDTKAIARPEVVAVLQKNRLTSTGGDKLIDAAIRRLQAS</sequence>
<keyword evidence="3" id="KW-1185">Reference proteome</keyword>
<gene>
    <name evidence="2" type="ORF">DSM104443_04268</name>
</gene>
<feature type="chain" id="PRO_5027081700" description="HEAT repeat protein" evidence="1">
    <location>
        <begin position="25"/>
        <end position="518"/>
    </location>
</feature>
<evidence type="ECO:0008006" key="4">
    <source>
        <dbReference type="Google" id="ProtNLM"/>
    </source>
</evidence>
<organism evidence="2 3">
    <name type="scientific">Usitatibacter rugosus</name>
    <dbReference type="NCBI Taxonomy" id="2732067"/>
    <lineage>
        <taxon>Bacteria</taxon>
        <taxon>Pseudomonadati</taxon>
        <taxon>Pseudomonadota</taxon>
        <taxon>Betaproteobacteria</taxon>
        <taxon>Nitrosomonadales</taxon>
        <taxon>Usitatibacteraceae</taxon>
        <taxon>Usitatibacter</taxon>
    </lineage>
</organism>
<evidence type="ECO:0000313" key="3">
    <source>
        <dbReference type="Proteomes" id="UP000501534"/>
    </source>
</evidence>